<dbReference type="AlphaFoldDB" id="A0A2V2N4S8"/>
<sequence length="147" mass="15871">MNDTGNALHVVFVAAPENIRTGNRLHIGGMCPSGPGTSSPRKLSPGGSGMICHFITGCISNRTWNGLKNAASYGQNGMWACYLENDIISGCPVLIGVIFPSWKRFQLIRGQYGLTIYGEDEQTISDVKTSLFNMLSFTNEQINGVPA</sequence>
<dbReference type="RefSeq" id="WP_109940592.1">
    <property type="nucleotide sequence ID" value="NZ_CP176366.1"/>
</dbReference>
<keyword evidence="2" id="KW-1185">Reference proteome</keyword>
<accession>A0A2V2N4S8</accession>
<dbReference type="EMBL" id="QGMZ01000015">
    <property type="protein sequence ID" value="PWR74829.1"/>
    <property type="molecule type" value="Genomic_DNA"/>
</dbReference>
<dbReference type="GeneID" id="97610558"/>
<protein>
    <submittedName>
        <fullName evidence="1">Uncharacterized protein</fullName>
    </submittedName>
</protein>
<comment type="caution">
    <text evidence="1">The sequence shown here is derived from an EMBL/GenBank/DDBJ whole genome shotgun (WGS) entry which is preliminary data.</text>
</comment>
<evidence type="ECO:0000313" key="1">
    <source>
        <dbReference type="EMBL" id="PWR74829.1"/>
    </source>
</evidence>
<proteinExistence type="predicted"/>
<organism evidence="1 2">
    <name type="scientific">Methanospirillum stamsii</name>
    <dbReference type="NCBI Taxonomy" id="1277351"/>
    <lineage>
        <taxon>Archaea</taxon>
        <taxon>Methanobacteriati</taxon>
        <taxon>Methanobacteriota</taxon>
        <taxon>Stenosarchaea group</taxon>
        <taxon>Methanomicrobia</taxon>
        <taxon>Methanomicrobiales</taxon>
        <taxon>Methanospirillaceae</taxon>
        <taxon>Methanospirillum</taxon>
    </lineage>
</organism>
<evidence type="ECO:0000313" key="2">
    <source>
        <dbReference type="Proteomes" id="UP000245934"/>
    </source>
</evidence>
<dbReference type="Proteomes" id="UP000245934">
    <property type="component" value="Unassembled WGS sequence"/>
</dbReference>
<gene>
    <name evidence="1" type="ORF">DLD82_07995</name>
</gene>
<reference evidence="1 2" key="1">
    <citation type="submission" date="2018-05" db="EMBL/GenBank/DDBJ databases">
        <title>Draft genome of Methanospirillum stamsii Pt1.</title>
        <authorList>
            <person name="Dueholm M.S."/>
            <person name="Nielsen P.H."/>
            <person name="Bakmann L.F."/>
            <person name="Otzen D.E."/>
        </authorList>
    </citation>
    <scope>NUCLEOTIDE SEQUENCE [LARGE SCALE GENOMIC DNA]</scope>
    <source>
        <strain evidence="1 2">Pt1</strain>
    </source>
</reference>
<name>A0A2V2N4S8_9EURY</name>